<dbReference type="Pfam" id="PF22672">
    <property type="entry name" value="DBL_C"/>
    <property type="match status" value="2"/>
</dbReference>
<feature type="region of interest" description="Disordered" evidence="1">
    <location>
        <begin position="2032"/>
        <end position="2071"/>
    </location>
</feature>
<feature type="region of interest" description="Disordered" evidence="1">
    <location>
        <begin position="1243"/>
        <end position="1263"/>
    </location>
</feature>
<dbReference type="FunFam" id="1.20.1310.20:FF:000001">
    <property type="entry name" value="Erythrocyte membrane protein 1, PfEMP1"/>
    <property type="match status" value="1"/>
</dbReference>
<feature type="compositionally biased region" description="Gly residues" evidence="1">
    <location>
        <begin position="1"/>
        <end position="11"/>
    </location>
</feature>
<dbReference type="FunFam" id="1.20.58.1930:FF:000001">
    <property type="entry name" value="Erythrocyte membrane protein 1, PfEMP1"/>
    <property type="match status" value="1"/>
</dbReference>
<feature type="compositionally biased region" description="Polar residues" evidence="1">
    <location>
        <begin position="1141"/>
        <end position="1153"/>
    </location>
</feature>
<dbReference type="InterPro" id="IPR008602">
    <property type="entry name" value="Duffy-antigen-binding"/>
</dbReference>
<feature type="domain" description="Duffy-binding-like" evidence="2">
    <location>
        <begin position="612"/>
        <end position="781"/>
    </location>
</feature>
<dbReference type="FunFam" id="1.20.58.830:FF:000003">
    <property type="entry name" value="Erythrocyte membrane protein 1, PfEMP1"/>
    <property type="match status" value="1"/>
</dbReference>
<dbReference type="Gene3D" id="1.10.1900.40">
    <property type="entry name" value="Acidic terminal segments, variant surface antigen of PfEMP1"/>
    <property type="match status" value="2"/>
</dbReference>
<feature type="domain" description="Duffy-antigen binding" evidence="3">
    <location>
        <begin position="918"/>
        <end position="1159"/>
    </location>
</feature>
<dbReference type="GO" id="GO:0016020">
    <property type="term" value="C:membrane"/>
    <property type="evidence" value="ECO:0007669"/>
    <property type="project" value="InterPro"/>
</dbReference>
<feature type="region of interest" description="Disordered" evidence="1">
    <location>
        <begin position="1579"/>
        <end position="1695"/>
    </location>
</feature>
<feature type="compositionally biased region" description="Basic and acidic residues" evidence="1">
    <location>
        <begin position="772"/>
        <end position="784"/>
    </location>
</feature>
<evidence type="ECO:0000259" key="2">
    <source>
        <dbReference type="Pfam" id="PF03011"/>
    </source>
</evidence>
<feature type="region of interest" description="Disordered" evidence="1">
    <location>
        <begin position="772"/>
        <end position="865"/>
    </location>
</feature>
<feature type="compositionally biased region" description="Pro residues" evidence="1">
    <location>
        <begin position="1665"/>
        <end position="1681"/>
    </location>
</feature>
<reference evidence="10" key="2">
    <citation type="submission" date="2015-07" db="EMBL/GenBank/DDBJ databases">
        <title>The genome sequence of Plasmodium falciparum IGH-CR14.</title>
        <authorList>
            <consortium name="The Broad Institute Genome Sequencing Platform"/>
            <person name="Volkman S.K."/>
            <person name="Neafsey D.E."/>
            <person name="Dash A.P."/>
            <person name="Chitnis C.E."/>
            <person name="Hartl D.L."/>
            <person name="Young S.K."/>
            <person name="Kodira C.D."/>
            <person name="Zeng Q."/>
            <person name="Koehrsen M."/>
            <person name="Godfrey P."/>
            <person name="Alvarado L."/>
            <person name="Berlin A."/>
            <person name="Borenstein D."/>
            <person name="Chen Z."/>
            <person name="Engels R."/>
            <person name="Freedman E."/>
            <person name="Gellesch M."/>
            <person name="Goldberg J."/>
            <person name="Griggs A."/>
            <person name="Gujja S."/>
            <person name="Heiman D."/>
            <person name="Hepburn T."/>
            <person name="Howarth C."/>
            <person name="Jen D."/>
            <person name="Larson L."/>
            <person name="Lewis B."/>
            <person name="Mehta T."/>
            <person name="Park D."/>
            <person name="Pearson M."/>
            <person name="Roberts A."/>
            <person name="Saif S."/>
            <person name="Shea T."/>
            <person name="Shenoy N."/>
            <person name="Sisk P."/>
            <person name="Stolte C."/>
            <person name="Sykes S."/>
            <person name="Walk T."/>
            <person name="White J."/>
            <person name="Yandava C."/>
            <person name="Wirth D.F."/>
            <person name="Nusbaum C."/>
            <person name="Birren B."/>
        </authorList>
    </citation>
    <scope>NUCLEOTIDE SEQUENCE [LARGE SCALE GENOMIC DNA]</scope>
    <source>
        <strain evidence="10">IGH-CR14</strain>
    </source>
</reference>
<feature type="region of interest" description="Disordered" evidence="1">
    <location>
        <begin position="1092"/>
        <end position="1116"/>
    </location>
</feature>
<dbReference type="InterPro" id="IPR054595">
    <property type="entry name" value="DBL_C"/>
</dbReference>
<dbReference type="InterPro" id="IPR041480">
    <property type="entry name" value="CIDR1_gamma"/>
</dbReference>
<gene>
    <name evidence="9" type="ORF">PFMG_01540</name>
</gene>
<dbReference type="InterPro" id="IPR044932">
    <property type="entry name" value="PfEMP1_ATS_sf"/>
</dbReference>
<feature type="domain" description="PfEMP1 CIDRalpha1" evidence="7">
    <location>
        <begin position="536"/>
        <end position="592"/>
    </location>
</feature>
<feature type="compositionally biased region" description="Polar residues" evidence="1">
    <location>
        <begin position="1092"/>
        <end position="1104"/>
    </location>
</feature>
<protein>
    <submittedName>
        <fullName evidence="9">Erythrocyte membrane protein 1</fullName>
    </submittedName>
</protein>
<evidence type="ECO:0000259" key="6">
    <source>
        <dbReference type="Pfam" id="PF18562"/>
    </source>
</evidence>
<evidence type="ECO:0000256" key="1">
    <source>
        <dbReference type="SAM" id="MobiDB-lite"/>
    </source>
</evidence>
<dbReference type="Pfam" id="PF21807">
    <property type="entry name" value="PfEMP1_CIDRalpha1_dom"/>
    <property type="match status" value="1"/>
</dbReference>
<dbReference type="Pfam" id="PF15447">
    <property type="entry name" value="NTS"/>
    <property type="match status" value="1"/>
</dbReference>
<dbReference type="FunFam" id="1.10.1900.40:FF:000001">
    <property type="entry name" value="Erythrocyte membrane protein 1"/>
    <property type="match status" value="1"/>
</dbReference>
<feature type="domain" description="Duffy-binding-like" evidence="8">
    <location>
        <begin position="325"/>
        <end position="496"/>
    </location>
</feature>
<organism evidence="9 10">
    <name type="scientific">Plasmodium falciparum IGH-CR14</name>
    <dbReference type="NCBI Taxonomy" id="580059"/>
    <lineage>
        <taxon>Eukaryota</taxon>
        <taxon>Sar</taxon>
        <taxon>Alveolata</taxon>
        <taxon>Apicomplexa</taxon>
        <taxon>Aconoidasida</taxon>
        <taxon>Haemosporida</taxon>
        <taxon>Plasmodiidae</taxon>
        <taxon>Plasmodium</taxon>
        <taxon>Plasmodium (Laverania)</taxon>
    </lineage>
</organism>
<dbReference type="Gene3D" id="1.20.1310.20">
    <property type="entry name" value="Duffy-antigen binding domain"/>
    <property type="match status" value="2"/>
</dbReference>
<dbReference type="Gene3D" id="1.20.58.830">
    <property type="match status" value="3"/>
</dbReference>
<accession>A0A0L1I726</accession>
<evidence type="ECO:0000259" key="5">
    <source>
        <dbReference type="Pfam" id="PF15447"/>
    </source>
</evidence>
<evidence type="ECO:0000259" key="4">
    <source>
        <dbReference type="Pfam" id="PF15445"/>
    </source>
</evidence>
<reference evidence="10" key="1">
    <citation type="submission" date="2015-07" db="EMBL/GenBank/DDBJ databases">
        <title>Annotation of Plasmodium falciparum IGH-CR14.</title>
        <authorList>
            <consortium name="The Broad Institute Genome Sequencing Platform"/>
            <person name="Volkman S.K."/>
            <person name="Neafsey D.E."/>
            <person name="Dash A.P."/>
            <person name="Chitnis C.E."/>
            <person name="Hartl D.L."/>
            <person name="Young S.K."/>
            <person name="Zeng Q."/>
            <person name="Koehrsen M."/>
            <person name="Alvarado L."/>
            <person name="Berlin A."/>
            <person name="Borenstein D."/>
            <person name="Chapman S.B."/>
            <person name="Chen Z."/>
            <person name="Engels R."/>
            <person name="Freedman E."/>
            <person name="Gellesch M."/>
            <person name="Goldberg J."/>
            <person name="Griggs A."/>
            <person name="Gujja S."/>
            <person name="Heilman E.R."/>
            <person name="Heiman D.I."/>
            <person name="Howarth C."/>
            <person name="Jen D."/>
            <person name="Larson L."/>
            <person name="Mehta T."/>
            <person name="Neiman D."/>
            <person name="Park D."/>
            <person name="Pearson M."/>
            <person name="Roberts A."/>
            <person name="Saif S."/>
            <person name="Shea T."/>
            <person name="Shenoy N."/>
            <person name="Sisk P."/>
            <person name="Stolte C."/>
            <person name="Sykes S."/>
            <person name="Walk T."/>
            <person name="White J."/>
            <person name="Yandava C."/>
            <person name="Haas B."/>
            <person name="Henn M.R."/>
            <person name="Nusbaum C."/>
            <person name="Birren B."/>
        </authorList>
    </citation>
    <scope>NUCLEOTIDE SEQUENCE [LARGE SCALE GENOMIC DNA]</scope>
    <source>
        <strain evidence="10">IGH-CR14</strain>
    </source>
</reference>
<feature type="domain" description="Duffy-antigen binding" evidence="3">
    <location>
        <begin position="120"/>
        <end position="321"/>
    </location>
</feature>
<dbReference type="Gene3D" id="1.20.58.1930">
    <property type="match status" value="1"/>
</dbReference>
<feature type="compositionally biased region" description="Polar residues" evidence="1">
    <location>
        <begin position="2062"/>
        <end position="2071"/>
    </location>
</feature>
<feature type="compositionally biased region" description="Polar residues" evidence="1">
    <location>
        <begin position="938"/>
        <end position="954"/>
    </location>
</feature>
<dbReference type="SUPFAM" id="SSF140924">
    <property type="entry name" value="Duffy binding domain-like"/>
    <property type="match status" value="4"/>
</dbReference>
<feature type="domain" description="Plasmodium falciparum erythrocyte membrane protein-1 N-terminal segment" evidence="5">
    <location>
        <begin position="18"/>
        <end position="54"/>
    </location>
</feature>
<dbReference type="InterPro" id="IPR004258">
    <property type="entry name" value="DBL"/>
</dbReference>
<feature type="region of interest" description="Disordered" evidence="1">
    <location>
        <begin position="895"/>
        <end position="920"/>
    </location>
</feature>
<feature type="domain" description="Duffy-binding-like" evidence="2">
    <location>
        <begin position="1444"/>
        <end position="1586"/>
    </location>
</feature>
<feature type="compositionally biased region" description="Polar residues" evidence="1">
    <location>
        <begin position="1244"/>
        <end position="1257"/>
    </location>
</feature>
<dbReference type="Pfam" id="PF03011">
    <property type="entry name" value="PFEMP"/>
    <property type="match status" value="2"/>
</dbReference>
<dbReference type="Pfam" id="PF15445">
    <property type="entry name" value="ATS"/>
    <property type="match status" value="1"/>
</dbReference>
<dbReference type="FunFam" id="1.10.1900.40:FF:000005">
    <property type="entry name" value="Erythrocyte membrane protein 1, PfEMP1"/>
    <property type="match status" value="1"/>
</dbReference>
<feature type="region of interest" description="Disordered" evidence="1">
    <location>
        <begin position="1826"/>
        <end position="1845"/>
    </location>
</feature>
<evidence type="ECO:0000259" key="7">
    <source>
        <dbReference type="Pfam" id="PF21807"/>
    </source>
</evidence>
<dbReference type="Pfam" id="PF18562">
    <property type="entry name" value="CIDR1_gamma"/>
    <property type="match status" value="1"/>
</dbReference>
<feature type="domain" description="Duffy-binding-like" evidence="8">
    <location>
        <begin position="1219"/>
        <end position="1331"/>
    </location>
</feature>
<feature type="region of interest" description="Disordered" evidence="1">
    <location>
        <begin position="987"/>
        <end position="1017"/>
    </location>
</feature>
<feature type="region of interest" description="Disordered" evidence="1">
    <location>
        <begin position="1140"/>
        <end position="1204"/>
    </location>
</feature>
<dbReference type="InterPro" id="IPR029210">
    <property type="entry name" value="PfEMP1_NTS"/>
</dbReference>
<feature type="compositionally biased region" description="Polar residues" evidence="1">
    <location>
        <begin position="895"/>
        <end position="916"/>
    </location>
</feature>
<feature type="compositionally biased region" description="Polar residues" evidence="1">
    <location>
        <begin position="2036"/>
        <end position="2053"/>
    </location>
</feature>
<evidence type="ECO:0000259" key="8">
    <source>
        <dbReference type="Pfam" id="PF22672"/>
    </source>
</evidence>
<dbReference type="GO" id="GO:0046789">
    <property type="term" value="F:host cell surface receptor binding"/>
    <property type="evidence" value="ECO:0007669"/>
    <property type="project" value="InterPro"/>
</dbReference>
<feature type="compositionally biased region" description="Polar residues" evidence="1">
    <location>
        <begin position="1183"/>
        <end position="1204"/>
    </location>
</feature>
<feature type="compositionally biased region" description="Basic and acidic residues" evidence="1">
    <location>
        <begin position="1654"/>
        <end position="1663"/>
    </location>
</feature>
<dbReference type="Proteomes" id="UP000054562">
    <property type="component" value="Unassembled WGS sequence"/>
</dbReference>
<evidence type="ECO:0000259" key="3">
    <source>
        <dbReference type="Pfam" id="PF05424"/>
    </source>
</evidence>
<dbReference type="EMBL" id="GG665045">
    <property type="protein sequence ID" value="KNG75312.1"/>
    <property type="molecule type" value="Genomic_DNA"/>
</dbReference>
<dbReference type="Pfam" id="PF05424">
    <property type="entry name" value="Duffy_binding"/>
    <property type="match status" value="2"/>
</dbReference>
<feature type="region of interest" description="Disordered" evidence="1">
    <location>
        <begin position="935"/>
        <end position="955"/>
    </location>
</feature>
<feature type="compositionally biased region" description="Low complexity" evidence="1">
    <location>
        <begin position="1105"/>
        <end position="1116"/>
    </location>
</feature>
<dbReference type="InterPro" id="IPR029211">
    <property type="entry name" value="PfEMP1_ATS"/>
</dbReference>
<dbReference type="InterPro" id="IPR042202">
    <property type="entry name" value="Duffy-ag-bd_sf"/>
</dbReference>
<proteinExistence type="predicted"/>
<feature type="compositionally biased region" description="Basic and acidic residues" evidence="1">
    <location>
        <begin position="831"/>
        <end position="842"/>
    </location>
</feature>
<dbReference type="InterPro" id="IPR049158">
    <property type="entry name" value="PfEMP1_CIDRalpha1_dom"/>
</dbReference>
<feature type="domain" description="Plasmodium falciparum erythrocyte membrane protein 1 acidic terminal segment" evidence="4">
    <location>
        <begin position="1704"/>
        <end position="2166"/>
    </location>
</feature>
<feature type="region of interest" description="Disordered" evidence="1">
    <location>
        <begin position="1"/>
        <end position="21"/>
    </location>
</feature>
<feature type="compositionally biased region" description="Acidic residues" evidence="1">
    <location>
        <begin position="811"/>
        <end position="830"/>
    </location>
</feature>
<sequence length="2166" mass="244944">MMASGGSGGAGSVEEDKDAKHVLDEFGQQVYKEKVEKDAKNYIDDLKGNLQEASGSGGELAAFPVPCGLIKDKHENLIGDRGHPCGNTTGKEEVKRFSDTLGGQCTDHRIKGNDRNVTGGACAPLRRLHLCDKNMEKMDANNNDGKAKDNLLLEVCMAAYYEGQSIKDDHAQYQAKYNDFRTNICTELARSFADIGDIIRGKDLYLGYDDEEKNRRKQLENNLKEIFGNIYEELIKNGRNGKLQTRYNDTDKNYYKLREDWWEANRETVWKALTCEVGGGTYFRKTCNDTGQGPSQTHNKCRCEGANVVPTFFDYVPQYLRWFEEWAEDFCRKRKHKLENAIQKCRYNENGEEKYCSGNGFDCTQTIRGNEHFVEKDCHDCLVACSPFVKWLDNQKLEFLKQKRKYTSEIKKYTKEISRGTGGSKRKKRSTKSETYEGYDKDFYNILKGDYKDVKKFLNILNKEGICKEQPKVKGETADSIDFKNENTGKTFSRSKYCEPCPWCGAERKSDGVWIAKDDKTCESAKTKTYHPENITNIPILTPEEGQSRILKKYKTFCGNGKNGEKGKKGDQIETWKCYYDKEKTSGQNNNCVQGDWGKYEKDQKVMSYNAFFWYWVYHMLHDSLDWRNEHGNCINKKQQSECIPACKKTCDCFQKWVVQKKTEWEEVKKHFDKQKDIVEQQGLLGDGIKSPDFVLKYVLKLDELLKNIKDTHANADDIERIDKMLKEEENQVTGVGVGTGVGGGVAAGGNGAKGKHNTKIDKLLNLEEKEAEKCKNCDKKPPAGEEGGVARSDSGSQPPATGDNGHHSEDSEEEEEDEDEVEEDEEIEEVKEKTEEKKEEGSSTTGDTKQDGSAPPPAPTTDDVNVCETVKNALNNKENLNAACTLKYGKTAPTSSKCISETTTGGEPTGKSDTGSICVPPRRRRLYVGKLHDWASGGNTQEDGKAQTQGDNKTASDKLREAFIQSAAVETFFLWHQYKTVKQKELDEKKKQQRENVLSLHNGDTISGEQNPEKLLQSGNIPPDFLRQMFYTLGDYRDILFSGSNDTTSVSKDTPSSSSNDNLKNIVIEASGNTEEGRKEMQTIQTAISSYFSNSGKPENSVKTPSTSGTTPQQTWWENNGKYIWHGMVCALTYEDSGPKGQTSITQDTNLKSALLDENNKPKSKTKSDQNYTYEGVKLEENSGTSPKPQSTSTSGENKPTTLTDFISRPTYFRYLEEWGQHFCKERKKRLEKIKVDCEVDENSGSSRRGGTTKQKYSGDGEACDRTDTTNGVFADLEGRSCSISCSSYRKWIRRKKYEFTEQKSAYGKQKQKYEEEKKTFKHTEYCDPCSEFKLDCRNGKCSGDGTNVKCKDKKTITANDIETMGQPTVDVSMLVSDNFTTKFEGDGLKACQNAGIFKGFRKDEWKCGNVCGYNVCKPKKVDGETFEGQANGENQIIFIRALFKRWLEYFLQDYNKIKHKISHCINNGNGSICTSDCGKKCDCVGKWIEIKKKEWEEIKKRYLEQHKVTQSQVFEVKSFLQQGMFTYDVDKAIKPCGSLDAFEKSKECAVAANSEKENGKKRDVVVCLIEKLEEKAKNCPGKPSGENPENQCEQPPPLPDEEYENEDENEKTNIQPKFCPKPPEPEPEPVDEGGCDPASPVPAAPAAPTADSDDKSEKEVPQKPAPAAPPSTPTEPKPPKPPKPRPKPPKIVDKTPALVTSTLAWSVGIGFAAFTYFFLKKKTKSSVGNLFQILQIPKSDYDIPTKLSPNRYIPYTSGKYRGKRYIYLEGDSGTDSGYTDHYSDITSSSESEYEELDINDIYVPHAPKYKTLIEVVLEPSGKLSGNTIPTSGNNTTASDTQNDIQNDGIPSNKFSDNEWNQLKHDFITNMLQNQPNDVPNDYSSGDIPLNTQPNTLYFNKPDEKPFIMSIHDRNLLSGEEINYNINMSTNSMDDPKYESNNVYSGIDLINDSLSGDYDIYDELLKRKENELFGTEHHPKRTTTNHFATPARDDPIHNQLELFHKWLDRHRDMCEKWNNKEELLDKLKEEWNKDNNNNSGTPSDNTTPTSDIPSGKLSDIPSDNNIPSSNQILNTDVSIQIHMDNPKPINQFTNMDTILEDLDKPFNEPYYYDMYDDDIYYDVHDHDVSTVNPNNMDIPSKVQIEMDVNTKLVKEKYPIADVWDI</sequence>
<feature type="compositionally biased region" description="Acidic residues" evidence="1">
    <location>
        <begin position="1627"/>
        <end position="1636"/>
    </location>
</feature>
<name>A0A0L1I726_PLAFA</name>
<feature type="domain" description="Cysteine-rich interdomain region 1 gamma" evidence="6">
    <location>
        <begin position="1372"/>
        <end position="1422"/>
    </location>
</feature>
<evidence type="ECO:0000313" key="9">
    <source>
        <dbReference type="EMBL" id="KNG75312.1"/>
    </source>
</evidence>
<evidence type="ECO:0000313" key="10">
    <source>
        <dbReference type="Proteomes" id="UP000054562"/>
    </source>
</evidence>
<feature type="compositionally biased region" description="Acidic residues" evidence="1">
    <location>
        <begin position="1601"/>
        <end position="1611"/>
    </location>
</feature>
<dbReference type="OrthoDB" id="378897at2759"/>